<name>A0A8E2E821_9PEZI</name>
<gene>
    <name evidence="2" type="ORF">K432DRAFT_80800</name>
</gene>
<dbReference type="Proteomes" id="UP000250266">
    <property type="component" value="Unassembled WGS sequence"/>
</dbReference>
<accession>A0A8E2E821</accession>
<dbReference type="EMBL" id="KV745032">
    <property type="protein sequence ID" value="OCK78924.1"/>
    <property type="molecule type" value="Genomic_DNA"/>
</dbReference>
<sequence length="224" mass="24683">MRISHVPLFHIEGARCIWIPLAGSLSLTTYLPTAYHATNPPSHLPIPANDSCPFAPSPASIHSTLPSSRSPVVLPAQSCRSLMQRPTSPVEGLRSRSGPCTQVVKHLWHVSGCRGRSDWPRVTNGGYLSFDLFLRTSELLQRMPVQLSVNVQAESSERDSRRGRWQPGALSSETLESSWRSHAQRLTSCTDEYSGRALLPLELSRTLFCVAASYPPRVGASNLR</sequence>
<keyword evidence="3" id="KW-1185">Reference proteome</keyword>
<protein>
    <submittedName>
        <fullName evidence="2">Uncharacterized protein</fullName>
    </submittedName>
</protein>
<dbReference type="AlphaFoldDB" id="A0A8E2E821"/>
<proteinExistence type="predicted"/>
<evidence type="ECO:0000256" key="1">
    <source>
        <dbReference type="SAM" id="MobiDB-lite"/>
    </source>
</evidence>
<evidence type="ECO:0000313" key="2">
    <source>
        <dbReference type="EMBL" id="OCK78924.1"/>
    </source>
</evidence>
<feature type="region of interest" description="Disordered" evidence="1">
    <location>
        <begin position="150"/>
        <end position="169"/>
    </location>
</feature>
<evidence type="ECO:0000313" key="3">
    <source>
        <dbReference type="Proteomes" id="UP000250266"/>
    </source>
</evidence>
<organism evidence="2 3">
    <name type="scientific">Lepidopterella palustris CBS 459.81</name>
    <dbReference type="NCBI Taxonomy" id="1314670"/>
    <lineage>
        <taxon>Eukaryota</taxon>
        <taxon>Fungi</taxon>
        <taxon>Dikarya</taxon>
        <taxon>Ascomycota</taxon>
        <taxon>Pezizomycotina</taxon>
        <taxon>Dothideomycetes</taxon>
        <taxon>Pleosporomycetidae</taxon>
        <taxon>Mytilinidiales</taxon>
        <taxon>Argynnaceae</taxon>
        <taxon>Lepidopterella</taxon>
    </lineage>
</organism>
<reference evidence="2 3" key="1">
    <citation type="journal article" date="2016" name="Nat. Commun.">
        <title>Ectomycorrhizal ecology is imprinted in the genome of the dominant symbiotic fungus Cenococcum geophilum.</title>
        <authorList>
            <consortium name="DOE Joint Genome Institute"/>
            <person name="Peter M."/>
            <person name="Kohler A."/>
            <person name="Ohm R.A."/>
            <person name="Kuo A."/>
            <person name="Krutzmann J."/>
            <person name="Morin E."/>
            <person name="Arend M."/>
            <person name="Barry K.W."/>
            <person name="Binder M."/>
            <person name="Choi C."/>
            <person name="Clum A."/>
            <person name="Copeland A."/>
            <person name="Grisel N."/>
            <person name="Haridas S."/>
            <person name="Kipfer T."/>
            <person name="LaButti K."/>
            <person name="Lindquist E."/>
            <person name="Lipzen A."/>
            <person name="Maire R."/>
            <person name="Meier B."/>
            <person name="Mihaltcheva S."/>
            <person name="Molinier V."/>
            <person name="Murat C."/>
            <person name="Poggeler S."/>
            <person name="Quandt C.A."/>
            <person name="Sperisen C."/>
            <person name="Tritt A."/>
            <person name="Tisserant E."/>
            <person name="Crous P.W."/>
            <person name="Henrissat B."/>
            <person name="Nehls U."/>
            <person name="Egli S."/>
            <person name="Spatafora J.W."/>
            <person name="Grigoriev I.V."/>
            <person name="Martin F.M."/>
        </authorList>
    </citation>
    <scope>NUCLEOTIDE SEQUENCE [LARGE SCALE GENOMIC DNA]</scope>
    <source>
        <strain evidence="2 3">CBS 459.81</strain>
    </source>
</reference>